<evidence type="ECO:0000313" key="8">
    <source>
        <dbReference type="Ensembl" id="ENSSHAP00000016301.1"/>
    </source>
</evidence>
<feature type="domain" description="DED" evidence="6">
    <location>
        <begin position="98"/>
        <end position="176"/>
    </location>
</feature>
<dbReference type="KEGG" id="shr:100927927"/>
<dbReference type="InterPro" id="IPR001309">
    <property type="entry name" value="Pept_C14_p20"/>
</dbReference>
<dbReference type="RefSeq" id="XP_031814208.1">
    <property type="nucleotide sequence ID" value="XM_031958348.1"/>
</dbReference>
<dbReference type="FunFam" id="1.10.533.10:FF:000016">
    <property type="entry name" value="CASP8 and FADD-like apoptosis regulator"/>
    <property type="match status" value="1"/>
</dbReference>
<dbReference type="SUPFAM" id="SSF52129">
    <property type="entry name" value="Caspase-like"/>
    <property type="match status" value="1"/>
</dbReference>
<reference evidence="8" key="3">
    <citation type="submission" date="2025-09" db="UniProtKB">
        <authorList>
            <consortium name="Ensembl"/>
        </authorList>
    </citation>
    <scope>IDENTIFICATION</scope>
</reference>
<evidence type="ECO:0000256" key="3">
    <source>
        <dbReference type="ARBA" id="ARBA00022737"/>
    </source>
</evidence>
<evidence type="ECO:0000259" key="6">
    <source>
        <dbReference type="PROSITE" id="PS50168"/>
    </source>
</evidence>
<proteinExistence type="inferred from homology"/>
<dbReference type="SUPFAM" id="SSF47986">
    <property type="entry name" value="DEATH domain"/>
    <property type="match status" value="2"/>
</dbReference>
<dbReference type="InterPro" id="IPR011029">
    <property type="entry name" value="DEATH-like_dom_sf"/>
</dbReference>
<dbReference type="FunCoup" id="G3WLJ6">
    <property type="interactions" value="900"/>
</dbReference>
<name>G3WLJ6_SARHA</name>
<dbReference type="GeneID" id="100927927"/>
<gene>
    <name evidence="8" type="primary">CFLAR</name>
</gene>
<dbReference type="GO" id="GO:0043123">
    <property type="term" value="P:positive regulation of canonical NF-kappaB signal transduction"/>
    <property type="evidence" value="ECO:0007669"/>
    <property type="project" value="Ensembl"/>
</dbReference>
<dbReference type="FunFam" id="1.10.533.10:FF:000020">
    <property type="entry name" value="CASP8 and FADD like apoptosis regulator"/>
    <property type="match status" value="1"/>
</dbReference>
<dbReference type="GO" id="GO:0097342">
    <property type="term" value="C:ripoptosome"/>
    <property type="evidence" value="ECO:0007669"/>
    <property type="project" value="Ensembl"/>
</dbReference>
<dbReference type="GeneTree" id="ENSGT00530000064199"/>
<accession>G3WLJ6</accession>
<dbReference type="GO" id="GO:0031264">
    <property type="term" value="C:death-inducing signaling complex"/>
    <property type="evidence" value="ECO:0007669"/>
    <property type="project" value="Ensembl"/>
</dbReference>
<dbReference type="PROSITE" id="PS50168">
    <property type="entry name" value="DED"/>
    <property type="match status" value="2"/>
</dbReference>
<keyword evidence="2" id="KW-0053">Apoptosis</keyword>
<dbReference type="RefSeq" id="XP_031814209.1">
    <property type="nucleotide sequence ID" value="XM_031958349.1"/>
</dbReference>
<reference evidence="8" key="2">
    <citation type="submission" date="2025-08" db="UniProtKB">
        <authorList>
            <consortium name="Ensembl"/>
        </authorList>
    </citation>
    <scope>IDENTIFICATION</scope>
</reference>
<dbReference type="InParanoid" id="G3WLJ6"/>
<evidence type="ECO:0000256" key="4">
    <source>
        <dbReference type="ARBA" id="ARBA00057217"/>
    </source>
</evidence>
<dbReference type="Gene3D" id="1.10.533.10">
    <property type="entry name" value="Death Domain, Fas"/>
    <property type="match status" value="2"/>
</dbReference>
<dbReference type="InterPro" id="IPR029030">
    <property type="entry name" value="Caspase-like_dom_sf"/>
</dbReference>
<dbReference type="PANTHER" id="PTHR48169:SF3">
    <property type="entry name" value="CASP8 AND FADD LIKE APOPTOSIS REGULATOR"/>
    <property type="match status" value="1"/>
</dbReference>
<dbReference type="RefSeq" id="XP_031814210.1">
    <property type="nucleotide sequence ID" value="XM_031958350.1"/>
</dbReference>
<dbReference type="CDD" id="cd08340">
    <property type="entry name" value="DED_c-FLIP_r2"/>
    <property type="match status" value="1"/>
</dbReference>
<dbReference type="PROSITE" id="PS50208">
    <property type="entry name" value="CASPASE_P20"/>
    <property type="match status" value="1"/>
</dbReference>
<dbReference type="CTD" id="8837"/>
<evidence type="ECO:0000256" key="1">
    <source>
        <dbReference type="ARBA" id="ARBA00010134"/>
    </source>
</evidence>
<dbReference type="Gene3D" id="3.40.50.1460">
    <property type="match status" value="2"/>
</dbReference>
<reference evidence="8 9" key="1">
    <citation type="journal article" date="2011" name="Proc. Natl. Acad. Sci. U.S.A.">
        <title>Genetic diversity and population structure of the endangered marsupial Sarcophilus harrisii (Tasmanian devil).</title>
        <authorList>
            <person name="Miller W."/>
            <person name="Hayes V.M."/>
            <person name="Ratan A."/>
            <person name="Petersen D.C."/>
            <person name="Wittekindt N.E."/>
            <person name="Miller J."/>
            <person name="Walenz B."/>
            <person name="Knight J."/>
            <person name="Qi J."/>
            <person name="Zhao F."/>
            <person name="Wang Q."/>
            <person name="Bedoya-Reina O.C."/>
            <person name="Katiyar N."/>
            <person name="Tomsho L.P."/>
            <person name="Kasson L.M."/>
            <person name="Hardie R.A."/>
            <person name="Woodbridge P."/>
            <person name="Tindall E.A."/>
            <person name="Bertelsen M.F."/>
            <person name="Dixon D."/>
            <person name="Pyecroft S."/>
            <person name="Helgen K.M."/>
            <person name="Lesk A.M."/>
            <person name="Pringle T.H."/>
            <person name="Patterson N."/>
            <person name="Zhang Y."/>
            <person name="Kreiss A."/>
            <person name="Woods G.M."/>
            <person name="Jones M.E."/>
            <person name="Schuster S.C."/>
        </authorList>
    </citation>
    <scope>NUCLEOTIDE SEQUENCE [LARGE SCALE GENOMIC DNA]</scope>
</reference>
<dbReference type="InterPro" id="IPR011600">
    <property type="entry name" value="Pept_C14_caspase"/>
</dbReference>
<dbReference type="InterPro" id="IPR001875">
    <property type="entry name" value="DED_dom"/>
</dbReference>
<dbReference type="GO" id="GO:0002020">
    <property type="term" value="F:protease binding"/>
    <property type="evidence" value="ECO:0007669"/>
    <property type="project" value="Ensembl"/>
</dbReference>
<evidence type="ECO:0000313" key="9">
    <source>
        <dbReference type="Proteomes" id="UP000007648"/>
    </source>
</evidence>
<comment type="similarity">
    <text evidence="1">Belongs to the peptidase C14A family.</text>
</comment>
<dbReference type="PRINTS" id="PR00376">
    <property type="entry name" value="IL1BCENZYME"/>
</dbReference>
<dbReference type="PANTHER" id="PTHR48169">
    <property type="entry name" value="DED DOMAIN-CONTAINING PROTEIN"/>
    <property type="match status" value="1"/>
</dbReference>
<sequence>MTLYMTSAQVIHQIEEELDEDEKDVILFLCRDLAPDLVTKLDLRDLLCTLNEKGKLSSAGLAELLYRVRRFDLLKKIMKTDKASVEASLVKYPQLVSDYRVLMTQLSEDMDKSEVTSFSFLLRDYMGGGKSHKNKSFLDVVINLEKVNLIAPDKLDLLEKCLKNIHRIDLKKKIQKYKQSALGANYVSGIQTPLLSAGLMDKLGLKNGMIKEERPIFGQNGISKPIKTSIQESEKSLPQMACDIYKLQSQPVGLCLIIDCVGNDADPLKETFTSLGFEVQCFNHLSMQQIDNVLHQTARLSKHQDYDIFVCIVISRGDSESIFGISQPNFRLPLHQIKKFFTGDACPLLLGKPKLFFIQNYVVPKDHREANSLLEVDGGDGKVSYHAWGPRSSSLHQEADIFWSMCKVNVSVLEEAPGSPSFYLHCLSQLLCQPKEKRSSLLTLHIDLNNKIYDWNSRVAPEQQYSIVIEHTLRKKIIFSFRRKKEKKDSHEQF</sequence>
<dbReference type="Ensembl" id="ENSSHAT00000016436.2">
    <property type="protein sequence ID" value="ENSSHAP00000016301.1"/>
    <property type="gene ID" value="ENSSHAG00000013869.2"/>
</dbReference>
<dbReference type="InterPro" id="IPR015917">
    <property type="entry name" value="Pept_C14A"/>
</dbReference>
<evidence type="ECO:0000256" key="5">
    <source>
        <dbReference type="ARBA" id="ARBA00074066"/>
    </source>
</evidence>
<dbReference type="AlphaFoldDB" id="G3WLJ6"/>
<dbReference type="SMART" id="SM00115">
    <property type="entry name" value="CASc"/>
    <property type="match status" value="1"/>
</dbReference>
<comment type="function">
    <text evidence="4">Apoptosis regulator protein which may function as a crucial link between cell survival and cell death pathways in mammalian cells. Acts as an inhibitor of TNFRSF6 mediated apoptosis. A proteolytic fragment (p43) is likely retained in the death-inducing signaling complex (DISC) thereby blocking further recruitment and processing of caspase-8 at the complex. Full length and shorter isoforms have been shown either to induce apoptosis or to reduce TNFRSF-triggered apoptosis. Lacks enzymatic (caspase) activity.</text>
</comment>
<feature type="domain" description="DED" evidence="6">
    <location>
        <begin position="6"/>
        <end position="79"/>
    </location>
</feature>
<dbReference type="GO" id="GO:0006508">
    <property type="term" value="P:proteolysis"/>
    <property type="evidence" value="ECO:0007669"/>
    <property type="project" value="InterPro"/>
</dbReference>
<keyword evidence="3" id="KW-0677">Repeat</keyword>
<protein>
    <recommendedName>
        <fullName evidence="5">CASP8 and FADD-like apoptosis regulator</fullName>
    </recommendedName>
</protein>
<dbReference type="GO" id="GO:0008047">
    <property type="term" value="F:enzyme activator activity"/>
    <property type="evidence" value="ECO:0007669"/>
    <property type="project" value="Ensembl"/>
</dbReference>
<keyword evidence="9" id="KW-1185">Reference proteome</keyword>
<organism evidence="8 9">
    <name type="scientific">Sarcophilus harrisii</name>
    <name type="common">Tasmanian devil</name>
    <name type="synonym">Sarcophilus laniarius</name>
    <dbReference type="NCBI Taxonomy" id="9305"/>
    <lineage>
        <taxon>Eukaryota</taxon>
        <taxon>Metazoa</taxon>
        <taxon>Chordata</taxon>
        <taxon>Craniata</taxon>
        <taxon>Vertebrata</taxon>
        <taxon>Euteleostomi</taxon>
        <taxon>Mammalia</taxon>
        <taxon>Metatheria</taxon>
        <taxon>Dasyuromorphia</taxon>
        <taxon>Dasyuridae</taxon>
        <taxon>Sarcophilus</taxon>
    </lineage>
</organism>
<dbReference type="HOGENOM" id="CLU_036904_4_3_1"/>
<dbReference type="SMART" id="SM00031">
    <property type="entry name" value="DED"/>
    <property type="match status" value="2"/>
</dbReference>
<dbReference type="GO" id="GO:1902042">
    <property type="term" value="P:negative regulation of extrinsic apoptotic signaling pathway via death domain receptors"/>
    <property type="evidence" value="ECO:0007669"/>
    <property type="project" value="Ensembl"/>
</dbReference>
<dbReference type="CDD" id="cd08337">
    <property type="entry name" value="DED_c-FLIP_r1"/>
    <property type="match status" value="1"/>
</dbReference>
<evidence type="ECO:0000259" key="7">
    <source>
        <dbReference type="PROSITE" id="PS50208"/>
    </source>
</evidence>
<dbReference type="GO" id="GO:0006915">
    <property type="term" value="P:apoptotic process"/>
    <property type="evidence" value="ECO:0007669"/>
    <property type="project" value="UniProtKB-KW"/>
</dbReference>
<dbReference type="Pfam" id="PF01335">
    <property type="entry name" value="DED"/>
    <property type="match status" value="2"/>
</dbReference>
<dbReference type="GO" id="GO:0060544">
    <property type="term" value="P:regulation of necroptotic process"/>
    <property type="evidence" value="ECO:0007669"/>
    <property type="project" value="Ensembl"/>
</dbReference>
<dbReference type="GO" id="GO:0004197">
    <property type="term" value="F:cysteine-type endopeptidase activity"/>
    <property type="evidence" value="ECO:0007669"/>
    <property type="project" value="InterPro"/>
</dbReference>
<dbReference type="Pfam" id="PF00656">
    <property type="entry name" value="Peptidase_C14"/>
    <property type="match status" value="1"/>
</dbReference>
<feature type="domain" description="Caspase family p20" evidence="7">
    <location>
        <begin position="264"/>
        <end position="359"/>
    </location>
</feature>
<dbReference type="Proteomes" id="UP000007648">
    <property type="component" value="Unassembled WGS sequence"/>
</dbReference>
<dbReference type="OrthoDB" id="8816507at2759"/>
<evidence type="ECO:0000256" key="2">
    <source>
        <dbReference type="ARBA" id="ARBA00022703"/>
    </source>
</evidence>